<dbReference type="AlphaFoldDB" id="K0IHP2"/>
<gene>
    <name evidence="1" type="ordered locus">Ngar_c15190</name>
</gene>
<evidence type="ECO:0000313" key="2">
    <source>
        <dbReference type="Proteomes" id="UP000008037"/>
    </source>
</evidence>
<accession>K0IHP2</accession>
<evidence type="ECO:0000313" key="1">
    <source>
        <dbReference type="EMBL" id="AFU58453.1"/>
    </source>
</evidence>
<protein>
    <submittedName>
        <fullName evidence="1">Uncharacterized protein</fullName>
    </submittedName>
</protein>
<proteinExistence type="predicted"/>
<organism evidence="1 2">
    <name type="scientific">Nitrososphaera gargensis (strain Ga9.2)</name>
    <dbReference type="NCBI Taxonomy" id="1237085"/>
    <lineage>
        <taxon>Archaea</taxon>
        <taxon>Nitrososphaerota</taxon>
        <taxon>Nitrososphaeria</taxon>
        <taxon>Nitrososphaerales</taxon>
        <taxon>Nitrososphaeraceae</taxon>
        <taxon>Nitrososphaera</taxon>
    </lineage>
</organism>
<reference evidence="1 2" key="1">
    <citation type="journal article" date="2012" name="Environ. Microbiol.">
        <title>The genome of the ammonia-oxidizing Candidatus Nitrososphaera gargensis: insights into metabolic versatility and environmental adaptations.</title>
        <authorList>
            <person name="Spang A."/>
            <person name="Poehlein A."/>
            <person name="Offre P."/>
            <person name="Zumbragel S."/>
            <person name="Haider S."/>
            <person name="Rychlik N."/>
            <person name="Nowka B."/>
            <person name="Schmeisser C."/>
            <person name="Lebedeva E.V."/>
            <person name="Rattei T."/>
            <person name="Bohm C."/>
            <person name="Schmid M."/>
            <person name="Galushko A."/>
            <person name="Hatzenpichler R."/>
            <person name="Weinmaier T."/>
            <person name="Daniel R."/>
            <person name="Schleper C."/>
            <person name="Spieck E."/>
            <person name="Streit W."/>
            <person name="Wagner M."/>
        </authorList>
    </citation>
    <scope>NUCLEOTIDE SEQUENCE [LARGE SCALE GENOMIC DNA]</scope>
    <source>
        <strain evidence="2">Ga9.2</strain>
    </source>
</reference>
<dbReference type="EMBL" id="CP002408">
    <property type="protein sequence ID" value="AFU58453.1"/>
    <property type="molecule type" value="Genomic_DNA"/>
</dbReference>
<name>K0IHP2_NITGG</name>
<dbReference type="HOGENOM" id="CLU_2271124_0_0_2"/>
<keyword evidence="2" id="KW-1185">Reference proteome</keyword>
<dbReference type="KEGG" id="nga:Ngar_c15190"/>
<dbReference type="Proteomes" id="UP000008037">
    <property type="component" value="Chromosome"/>
</dbReference>
<sequence>MGRVGKYHSLRLYNMLEDAFITIKSNSPQACQMAYTGLPCGCMMQWDEDETAVVFCSRHTVDYITGKEAIGTCQNDSHAKRQGWQEVACKDDAVKAFILFFL</sequence>
<dbReference type="BioCyc" id="CNIT1237085:G1324-1517-MONOMER"/>
<dbReference type="InParanoid" id="K0IHP2"/>